<dbReference type="OrthoDB" id="3341102at2759"/>
<name>A0A2H3CGY2_ARMGA</name>
<protein>
    <submittedName>
        <fullName evidence="1">Uncharacterized protein</fullName>
    </submittedName>
</protein>
<dbReference type="STRING" id="47427.A0A2H3CGY2"/>
<dbReference type="Proteomes" id="UP000217790">
    <property type="component" value="Unassembled WGS sequence"/>
</dbReference>
<feature type="non-terminal residue" evidence="1">
    <location>
        <position position="1"/>
    </location>
</feature>
<organism evidence="1 2">
    <name type="scientific">Armillaria gallica</name>
    <name type="common">Bulbous honey fungus</name>
    <name type="synonym">Armillaria bulbosa</name>
    <dbReference type="NCBI Taxonomy" id="47427"/>
    <lineage>
        <taxon>Eukaryota</taxon>
        <taxon>Fungi</taxon>
        <taxon>Dikarya</taxon>
        <taxon>Basidiomycota</taxon>
        <taxon>Agaricomycotina</taxon>
        <taxon>Agaricomycetes</taxon>
        <taxon>Agaricomycetidae</taxon>
        <taxon>Agaricales</taxon>
        <taxon>Marasmiineae</taxon>
        <taxon>Physalacriaceae</taxon>
        <taxon>Armillaria</taxon>
    </lineage>
</organism>
<sequence length="70" mass="7852">GILNGYPDVKSKIQKILCEYRQSTIPINVNIGCATMLVIIKDNAPKLLASGFKCSEKFVCHFYDSVMRDI</sequence>
<reference evidence="2" key="1">
    <citation type="journal article" date="2017" name="Nat. Ecol. Evol.">
        <title>Genome expansion and lineage-specific genetic innovations in the forest pathogenic fungi Armillaria.</title>
        <authorList>
            <person name="Sipos G."/>
            <person name="Prasanna A.N."/>
            <person name="Walter M.C."/>
            <person name="O'Connor E."/>
            <person name="Balint B."/>
            <person name="Krizsan K."/>
            <person name="Kiss B."/>
            <person name="Hess J."/>
            <person name="Varga T."/>
            <person name="Slot J."/>
            <person name="Riley R."/>
            <person name="Boka B."/>
            <person name="Rigling D."/>
            <person name="Barry K."/>
            <person name="Lee J."/>
            <person name="Mihaltcheva S."/>
            <person name="LaButti K."/>
            <person name="Lipzen A."/>
            <person name="Waldron R."/>
            <person name="Moloney N.M."/>
            <person name="Sperisen C."/>
            <person name="Kredics L."/>
            <person name="Vagvoelgyi C."/>
            <person name="Patrignani A."/>
            <person name="Fitzpatrick D."/>
            <person name="Nagy I."/>
            <person name="Doyle S."/>
            <person name="Anderson J.B."/>
            <person name="Grigoriev I.V."/>
            <person name="Gueldener U."/>
            <person name="Muensterkoetter M."/>
            <person name="Nagy L.G."/>
        </authorList>
    </citation>
    <scope>NUCLEOTIDE SEQUENCE [LARGE SCALE GENOMIC DNA]</scope>
    <source>
        <strain evidence="2">Ar21-2</strain>
    </source>
</reference>
<accession>A0A2H3CGY2</accession>
<dbReference type="EMBL" id="KZ293719">
    <property type="protein sequence ID" value="PBK82295.1"/>
    <property type="molecule type" value="Genomic_DNA"/>
</dbReference>
<evidence type="ECO:0000313" key="1">
    <source>
        <dbReference type="EMBL" id="PBK82295.1"/>
    </source>
</evidence>
<dbReference type="InParanoid" id="A0A2H3CGY2"/>
<gene>
    <name evidence="1" type="ORF">ARMGADRAFT_946862</name>
</gene>
<keyword evidence="2" id="KW-1185">Reference proteome</keyword>
<evidence type="ECO:0000313" key="2">
    <source>
        <dbReference type="Proteomes" id="UP000217790"/>
    </source>
</evidence>
<proteinExistence type="predicted"/>
<dbReference type="AlphaFoldDB" id="A0A2H3CGY2"/>